<evidence type="ECO:0000256" key="9">
    <source>
        <dbReference type="ARBA" id="ARBA00049563"/>
    </source>
</evidence>
<dbReference type="PANTHER" id="PTHR11088:SF60">
    <property type="entry name" value="TRNA DIMETHYLALLYLTRANSFERASE"/>
    <property type="match status" value="1"/>
</dbReference>
<evidence type="ECO:0000256" key="12">
    <source>
        <dbReference type="RuleBase" id="RU003784"/>
    </source>
</evidence>
<feature type="binding site" evidence="10">
    <location>
        <begin position="9"/>
        <end position="16"/>
    </location>
    <ligand>
        <name>ATP</name>
        <dbReference type="ChEBI" id="CHEBI:30616"/>
    </ligand>
</feature>
<evidence type="ECO:0000256" key="4">
    <source>
        <dbReference type="ARBA" id="ARBA00022679"/>
    </source>
</evidence>
<reference evidence="15" key="1">
    <citation type="journal article" date="2019" name="Int. J. Syst. Evol. Microbiol.">
        <title>The Global Catalogue of Microorganisms (GCM) 10K type strain sequencing project: providing services to taxonomists for standard genome sequencing and annotation.</title>
        <authorList>
            <consortium name="The Broad Institute Genomics Platform"/>
            <consortium name="The Broad Institute Genome Sequencing Center for Infectious Disease"/>
            <person name="Wu L."/>
            <person name="Ma J."/>
        </authorList>
    </citation>
    <scope>NUCLEOTIDE SEQUENCE [LARGE SCALE GENOMIC DNA]</scope>
    <source>
        <strain evidence="15">CGMCC 1.12151</strain>
    </source>
</reference>
<evidence type="ECO:0000256" key="7">
    <source>
        <dbReference type="ARBA" id="ARBA00022840"/>
    </source>
</evidence>
<keyword evidence="15" id="KW-1185">Reference proteome</keyword>
<gene>
    <name evidence="10 14" type="primary">miaA</name>
    <name evidence="14" type="ORF">ACFO5U_06065</name>
</gene>
<evidence type="ECO:0000313" key="15">
    <source>
        <dbReference type="Proteomes" id="UP001595932"/>
    </source>
</evidence>
<dbReference type="Gene3D" id="3.40.50.300">
    <property type="entry name" value="P-loop containing nucleotide triphosphate hydrolases"/>
    <property type="match status" value="1"/>
</dbReference>
<dbReference type="SUPFAM" id="SSF52540">
    <property type="entry name" value="P-loop containing nucleoside triphosphate hydrolases"/>
    <property type="match status" value="1"/>
</dbReference>
<dbReference type="EMBL" id="JBHSGL010000005">
    <property type="protein sequence ID" value="MFC4712410.1"/>
    <property type="molecule type" value="Genomic_DNA"/>
</dbReference>
<feature type="site" description="Interaction with substrate tRNA" evidence="10">
    <location>
        <position position="123"/>
    </location>
</feature>
<dbReference type="NCBIfam" id="TIGR00174">
    <property type="entry name" value="miaA"/>
    <property type="match status" value="1"/>
</dbReference>
<evidence type="ECO:0000256" key="3">
    <source>
        <dbReference type="ARBA" id="ARBA00005842"/>
    </source>
</evidence>
<keyword evidence="5 10" id="KW-0819">tRNA processing</keyword>
<feature type="binding site" evidence="10">
    <location>
        <begin position="11"/>
        <end position="16"/>
    </location>
    <ligand>
        <name>substrate</name>
    </ligand>
</feature>
<evidence type="ECO:0000256" key="13">
    <source>
        <dbReference type="RuleBase" id="RU003785"/>
    </source>
</evidence>
<evidence type="ECO:0000313" key="14">
    <source>
        <dbReference type="EMBL" id="MFC4712410.1"/>
    </source>
</evidence>
<keyword evidence="7 10" id="KW-0067">ATP-binding</keyword>
<name>A0ABV9MB95_9BACL</name>
<evidence type="ECO:0000256" key="11">
    <source>
        <dbReference type="RuleBase" id="RU003783"/>
    </source>
</evidence>
<dbReference type="InterPro" id="IPR027417">
    <property type="entry name" value="P-loop_NTPase"/>
</dbReference>
<proteinExistence type="inferred from homology"/>
<organism evidence="14 15">
    <name type="scientific">Planococcus dechangensis</name>
    <dbReference type="NCBI Taxonomy" id="1176255"/>
    <lineage>
        <taxon>Bacteria</taxon>
        <taxon>Bacillati</taxon>
        <taxon>Bacillota</taxon>
        <taxon>Bacilli</taxon>
        <taxon>Bacillales</taxon>
        <taxon>Caryophanaceae</taxon>
        <taxon>Planococcus</taxon>
    </lineage>
</organism>
<evidence type="ECO:0000256" key="6">
    <source>
        <dbReference type="ARBA" id="ARBA00022741"/>
    </source>
</evidence>
<accession>A0ABV9MB95</accession>
<evidence type="ECO:0000256" key="8">
    <source>
        <dbReference type="ARBA" id="ARBA00022842"/>
    </source>
</evidence>
<comment type="function">
    <text evidence="2 10 12">Catalyzes the transfer of a dimethylallyl group onto the adenine at position 37 in tRNAs that read codons beginning with uridine, leading to the formation of N6-(dimethylallyl)adenosine (i(6)A).</text>
</comment>
<dbReference type="InterPro" id="IPR018022">
    <property type="entry name" value="IPT"/>
</dbReference>
<comment type="catalytic activity">
    <reaction evidence="9 10 11">
        <text>adenosine(37) in tRNA + dimethylallyl diphosphate = N(6)-dimethylallyladenosine(37) in tRNA + diphosphate</text>
        <dbReference type="Rhea" id="RHEA:26482"/>
        <dbReference type="Rhea" id="RHEA-COMP:10162"/>
        <dbReference type="Rhea" id="RHEA-COMP:10375"/>
        <dbReference type="ChEBI" id="CHEBI:33019"/>
        <dbReference type="ChEBI" id="CHEBI:57623"/>
        <dbReference type="ChEBI" id="CHEBI:74411"/>
        <dbReference type="ChEBI" id="CHEBI:74415"/>
        <dbReference type="EC" id="2.5.1.75"/>
    </reaction>
</comment>
<dbReference type="Pfam" id="PF01715">
    <property type="entry name" value="IPPT"/>
    <property type="match status" value="1"/>
</dbReference>
<sequence length="314" mass="35716">MVDVIAIVGPTASGKTALGIELAIQLGGEIINGDSMQIYRGMDIGTAKVQLEEMGGIIHHLLDIREPDESFSVAEYQQLVRSKIAEIQQRGKLPIIVGGTGLYVQSVLFDYRFAEDQADSQLRHDLQAELERVGKERMHLKMLALDPAIDIHPNNTRRVLRALEILLSGEQKEDGSLAQSPMYNELIVGLDMPRAQLYKRIDQRVEVMMQNGLLEEVKGLYDNGLRDVQSIKAIGYKELYAYFDGIDSLEEAIEKLKRNSRKYAKRQLTYFRNKLPVLWVDATAGNEKNVKEITRFLQETDRNRRIEQMAITKR</sequence>
<comment type="cofactor">
    <cofactor evidence="1 10">
        <name>Mg(2+)</name>
        <dbReference type="ChEBI" id="CHEBI:18420"/>
    </cofactor>
</comment>
<dbReference type="HAMAP" id="MF_00185">
    <property type="entry name" value="IPP_trans"/>
    <property type="match status" value="1"/>
</dbReference>
<dbReference type="PANTHER" id="PTHR11088">
    <property type="entry name" value="TRNA DIMETHYLALLYLTRANSFERASE"/>
    <property type="match status" value="1"/>
</dbReference>
<dbReference type="GO" id="GO:0052381">
    <property type="term" value="F:tRNA dimethylallyltransferase activity"/>
    <property type="evidence" value="ECO:0007669"/>
    <property type="project" value="UniProtKB-EC"/>
</dbReference>
<dbReference type="RefSeq" id="WP_377279466.1">
    <property type="nucleotide sequence ID" value="NZ_JBHSGL010000005.1"/>
</dbReference>
<dbReference type="Gene3D" id="1.10.20.140">
    <property type="match status" value="1"/>
</dbReference>
<comment type="caution">
    <text evidence="10">Lacks conserved residue(s) required for the propagation of feature annotation.</text>
</comment>
<feature type="site" description="Interaction with substrate tRNA" evidence="10">
    <location>
        <position position="100"/>
    </location>
</feature>
<feature type="region of interest" description="Interaction with substrate tRNA" evidence="10">
    <location>
        <begin position="34"/>
        <end position="37"/>
    </location>
</feature>
<evidence type="ECO:0000256" key="10">
    <source>
        <dbReference type="HAMAP-Rule" id="MF_00185"/>
    </source>
</evidence>
<dbReference type="EC" id="2.5.1.75" evidence="10"/>
<comment type="subunit">
    <text evidence="10">Monomer.</text>
</comment>
<keyword evidence="4 10" id="KW-0808">Transferase</keyword>
<evidence type="ECO:0000256" key="2">
    <source>
        <dbReference type="ARBA" id="ARBA00003213"/>
    </source>
</evidence>
<dbReference type="Proteomes" id="UP001595932">
    <property type="component" value="Unassembled WGS sequence"/>
</dbReference>
<evidence type="ECO:0000256" key="1">
    <source>
        <dbReference type="ARBA" id="ARBA00001946"/>
    </source>
</evidence>
<dbReference type="InterPro" id="IPR039657">
    <property type="entry name" value="Dimethylallyltransferase"/>
</dbReference>
<comment type="similarity">
    <text evidence="3 10 13">Belongs to the IPP transferase family.</text>
</comment>
<protein>
    <recommendedName>
        <fullName evidence="10">tRNA dimethylallyltransferase</fullName>
        <ecNumber evidence="10">2.5.1.75</ecNumber>
    </recommendedName>
    <alternativeName>
        <fullName evidence="10">Dimethylallyl diphosphate:tRNA dimethylallyltransferase</fullName>
        <shortName evidence="10">DMAPP:tRNA dimethylallyltransferase</shortName>
        <shortName evidence="10">DMATase</shortName>
    </alternativeName>
    <alternativeName>
        <fullName evidence="10">Isopentenyl-diphosphate:tRNA isopentenyltransferase</fullName>
        <shortName evidence="10">IPP transferase</shortName>
        <shortName evidence="10">IPPT</shortName>
        <shortName evidence="10">IPTase</shortName>
    </alternativeName>
</protein>
<keyword evidence="8 10" id="KW-0460">Magnesium</keyword>
<comment type="caution">
    <text evidence="14">The sequence shown here is derived from an EMBL/GenBank/DDBJ whole genome shotgun (WGS) entry which is preliminary data.</text>
</comment>
<keyword evidence="6 10" id="KW-0547">Nucleotide-binding</keyword>
<evidence type="ECO:0000256" key="5">
    <source>
        <dbReference type="ARBA" id="ARBA00022694"/>
    </source>
</evidence>